<evidence type="ECO:0000256" key="3">
    <source>
        <dbReference type="PROSITE-ProRule" id="PRU00339"/>
    </source>
</evidence>
<dbReference type="EMBL" id="CP002116">
    <property type="protein sequence ID" value="ADK81198.1"/>
    <property type="molecule type" value="Genomic_DNA"/>
</dbReference>
<evidence type="ECO:0000256" key="1">
    <source>
        <dbReference type="ARBA" id="ARBA00022737"/>
    </source>
</evidence>
<dbReference type="InterPro" id="IPR011990">
    <property type="entry name" value="TPR-like_helical_dom_sf"/>
</dbReference>
<dbReference type="Pfam" id="PF13432">
    <property type="entry name" value="TPR_16"/>
    <property type="match status" value="2"/>
</dbReference>
<dbReference type="eggNOG" id="COG0457">
    <property type="taxonomic scope" value="Bacteria"/>
</dbReference>
<feature type="repeat" description="TPR" evidence="3">
    <location>
        <begin position="288"/>
        <end position="321"/>
    </location>
</feature>
<keyword evidence="4" id="KW-1133">Transmembrane helix</keyword>
<feature type="repeat" description="TPR" evidence="3">
    <location>
        <begin position="254"/>
        <end position="287"/>
    </location>
</feature>
<feature type="repeat" description="TPR" evidence="3">
    <location>
        <begin position="184"/>
        <end position="217"/>
    </location>
</feature>
<keyword evidence="2 3" id="KW-0802">TPR repeat</keyword>
<dbReference type="InterPro" id="IPR019734">
    <property type="entry name" value="TPR_rpt"/>
</dbReference>
<dbReference type="SMART" id="SM00028">
    <property type="entry name" value="TPR"/>
    <property type="match status" value="4"/>
</dbReference>
<dbReference type="SUPFAM" id="SSF48452">
    <property type="entry name" value="TPR-like"/>
    <property type="match status" value="2"/>
</dbReference>
<gene>
    <name evidence="5" type="ordered locus">Spirs_2076</name>
</gene>
<sequence length="329" mass="37749">MERNMILPQSRYQTGYRPEKRRRGPIIIITIVSVLLVGAVLIFFLTPKKLPVDISVDETTLSPGDTNEEGDVSPEALWKQGDYSGVLSWSNRVLDQDPLSLEALIYHGFASFYYGIGQYTPEEQLPVFDDAIADLRRALLFDDVPMKAQIQYVLGKTYYHKGRYYADLALRNLLASEEEGYEGDDTLEYIGLAYGELGQYQKSLDYFLKAVEKEPSDILYLTIGQTYDKMELYKEAEAFLLKAIGATEDEGIEQKSRFLLGSLYMDRGELEKAKSQYEKILETNKRSADAYYYLGEVFEKQNNRVKARAEWRRALEIDPSHYGALTKLY</sequence>
<evidence type="ECO:0000256" key="2">
    <source>
        <dbReference type="ARBA" id="ARBA00022803"/>
    </source>
</evidence>
<dbReference type="PROSITE" id="PS50293">
    <property type="entry name" value="TPR_REGION"/>
    <property type="match status" value="1"/>
</dbReference>
<dbReference type="PROSITE" id="PS50005">
    <property type="entry name" value="TPR"/>
    <property type="match status" value="3"/>
</dbReference>
<dbReference type="AlphaFoldDB" id="E1R312"/>
<dbReference type="HOGENOM" id="CLU_073066_0_0_12"/>
<dbReference type="PANTHER" id="PTHR44858:SF1">
    <property type="entry name" value="UDP-N-ACETYLGLUCOSAMINE--PEPTIDE N-ACETYLGLUCOSAMINYLTRANSFERASE SPINDLY-RELATED"/>
    <property type="match status" value="1"/>
</dbReference>
<dbReference type="PANTHER" id="PTHR44858">
    <property type="entry name" value="TETRATRICOPEPTIDE REPEAT PROTEIN 6"/>
    <property type="match status" value="1"/>
</dbReference>
<dbReference type="KEGG" id="ssm:Spirs_2076"/>
<dbReference type="InterPro" id="IPR050498">
    <property type="entry name" value="Ycf3"/>
</dbReference>
<dbReference type="Pfam" id="PF13181">
    <property type="entry name" value="TPR_8"/>
    <property type="match status" value="2"/>
</dbReference>
<proteinExistence type="predicted"/>
<dbReference type="OrthoDB" id="350246at2"/>
<dbReference type="Gene3D" id="1.25.40.10">
    <property type="entry name" value="Tetratricopeptide repeat domain"/>
    <property type="match status" value="3"/>
</dbReference>
<reference evidence="5 6" key="1">
    <citation type="journal article" date="2010" name="Stand. Genomic Sci.">
        <title>Complete genome sequence of Spirochaeta smaragdinae type strain (SEBR 4228).</title>
        <authorList>
            <person name="Mavromatis K."/>
            <person name="Yasawong M."/>
            <person name="Chertkov O."/>
            <person name="Lapidus A."/>
            <person name="Lucas S."/>
            <person name="Nolan M."/>
            <person name="Del Rio T.G."/>
            <person name="Tice H."/>
            <person name="Cheng J.F."/>
            <person name="Pitluck S."/>
            <person name="Liolios K."/>
            <person name="Ivanova N."/>
            <person name="Tapia R."/>
            <person name="Han C."/>
            <person name="Bruce D."/>
            <person name="Goodwin L."/>
            <person name="Pati A."/>
            <person name="Chen A."/>
            <person name="Palaniappan K."/>
            <person name="Land M."/>
            <person name="Hauser L."/>
            <person name="Chang Y.J."/>
            <person name="Jeffries C.D."/>
            <person name="Detter J.C."/>
            <person name="Rohde M."/>
            <person name="Brambilla E."/>
            <person name="Spring S."/>
            <person name="Goker M."/>
            <person name="Sikorski J."/>
            <person name="Woyke T."/>
            <person name="Bristow J."/>
            <person name="Eisen J.A."/>
            <person name="Markowitz V."/>
            <person name="Hugenholtz P."/>
            <person name="Klenk H.P."/>
            <person name="Kyrpides N.C."/>
        </authorList>
    </citation>
    <scope>NUCLEOTIDE SEQUENCE [LARGE SCALE GENOMIC DNA]</scope>
    <source>
        <strain evidence="6">DSM 11293 / JCM 15392 / SEBR 4228</strain>
    </source>
</reference>
<organism evidence="5 6">
    <name type="scientific">Sediminispirochaeta smaragdinae (strain DSM 11293 / JCM 15392 / SEBR 4228)</name>
    <name type="common">Spirochaeta smaragdinae</name>
    <dbReference type="NCBI Taxonomy" id="573413"/>
    <lineage>
        <taxon>Bacteria</taxon>
        <taxon>Pseudomonadati</taxon>
        <taxon>Spirochaetota</taxon>
        <taxon>Spirochaetia</taxon>
        <taxon>Spirochaetales</taxon>
        <taxon>Spirochaetaceae</taxon>
        <taxon>Sediminispirochaeta</taxon>
    </lineage>
</organism>
<feature type="transmembrane region" description="Helical" evidence="4">
    <location>
        <begin position="26"/>
        <end position="45"/>
    </location>
</feature>
<evidence type="ECO:0000313" key="5">
    <source>
        <dbReference type="EMBL" id="ADK81198.1"/>
    </source>
</evidence>
<protein>
    <submittedName>
        <fullName evidence="5">Tetratricopeptide TPR_2 repeat protein</fullName>
    </submittedName>
</protein>
<keyword evidence="1" id="KW-0677">Repeat</keyword>
<evidence type="ECO:0000313" key="6">
    <source>
        <dbReference type="Proteomes" id="UP000002318"/>
    </source>
</evidence>
<keyword evidence="4" id="KW-0812">Transmembrane</keyword>
<keyword evidence="4" id="KW-0472">Membrane</keyword>
<name>E1R312_SEDSS</name>
<keyword evidence="6" id="KW-1185">Reference proteome</keyword>
<dbReference type="Proteomes" id="UP000002318">
    <property type="component" value="Chromosome"/>
</dbReference>
<evidence type="ECO:0000256" key="4">
    <source>
        <dbReference type="SAM" id="Phobius"/>
    </source>
</evidence>
<dbReference type="STRING" id="573413.Spirs_2076"/>
<accession>E1R312</accession>